<protein>
    <submittedName>
        <fullName evidence="1">Uncharacterized protein</fullName>
    </submittedName>
</protein>
<name>A0A5E4MRC8_9HEMI</name>
<dbReference type="EMBL" id="CABPRJ010000960">
    <property type="protein sequence ID" value="VVC32892.1"/>
    <property type="molecule type" value="Genomic_DNA"/>
</dbReference>
<evidence type="ECO:0000313" key="2">
    <source>
        <dbReference type="Proteomes" id="UP000325440"/>
    </source>
</evidence>
<keyword evidence="2" id="KW-1185">Reference proteome</keyword>
<dbReference type="Proteomes" id="UP000325440">
    <property type="component" value="Unassembled WGS sequence"/>
</dbReference>
<accession>A0A5E4MRC8</accession>
<dbReference type="AlphaFoldDB" id="A0A5E4MRC8"/>
<reference evidence="1 2" key="1">
    <citation type="submission" date="2019-08" db="EMBL/GenBank/DDBJ databases">
        <authorList>
            <person name="Alioto T."/>
            <person name="Alioto T."/>
            <person name="Gomez Garrido J."/>
        </authorList>
    </citation>
    <scope>NUCLEOTIDE SEQUENCE [LARGE SCALE GENOMIC DNA]</scope>
</reference>
<proteinExistence type="predicted"/>
<sequence length="197" mass="22868">MSNSCDAKLCECTQTQQCSDTSGKHIPHQMCHLEEFRQSVIPESLGKAQDKLINNFVILKNCEQRNADEEIRNVIDDVTNIVQDYIEAEVLKRKTILKNVYYLNQDHFNSNDNYPVALRPRILSPVRKVIAKPEIQLNKWINPYSEDTKKMNVDQFLQTKTKQKYVAHKQDASINIVSSNDNLRLTITQSKKKENFL</sequence>
<organism evidence="1 2">
    <name type="scientific">Cinara cedri</name>
    <dbReference type="NCBI Taxonomy" id="506608"/>
    <lineage>
        <taxon>Eukaryota</taxon>
        <taxon>Metazoa</taxon>
        <taxon>Ecdysozoa</taxon>
        <taxon>Arthropoda</taxon>
        <taxon>Hexapoda</taxon>
        <taxon>Insecta</taxon>
        <taxon>Pterygota</taxon>
        <taxon>Neoptera</taxon>
        <taxon>Paraneoptera</taxon>
        <taxon>Hemiptera</taxon>
        <taxon>Sternorrhyncha</taxon>
        <taxon>Aphidomorpha</taxon>
        <taxon>Aphidoidea</taxon>
        <taxon>Aphididae</taxon>
        <taxon>Lachninae</taxon>
        <taxon>Cinara</taxon>
    </lineage>
</organism>
<gene>
    <name evidence="1" type="ORF">CINCED_3A023512</name>
</gene>
<evidence type="ECO:0000313" key="1">
    <source>
        <dbReference type="EMBL" id="VVC32892.1"/>
    </source>
</evidence>